<proteinExistence type="predicted"/>
<dbReference type="AlphaFoldDB" id="A0A9P7R2U1"/>
<organism evidence="2 3">
    <name type="scientific">Colletotrichum scovillei</name>
    <dbReference type="NCBI Taxonomy" id="1209932"/>
    <lineage>
        <taxon>Eukaryota</taxon>
        <taxon>Fungi</taxon>
        <taxon>Dikarya</taxon>
        <taxon>Ascomycota</taxon>
        <taxon>Pezizomycotina</taxon>
        <taxon>Sordariomycetes</taxon>
        <taxon>Hypocreomycetidae</taxon>
        <taxon>Glomerellales</taxon>
        <taxon>Glomerellaceae</taxon>
        <taxon>Colletotrichum</taxon>
        <taxon>Colletotrichum acutatum species complex</taxon>
    </lineage>
</organism>
<feature type="region of interest" description="Disordered" evidence="1">
    <location>
        <begin position="37"/>
        <end position="75"/>
    </location>
</feature>
<keyword evidence="3" id="KW-1185">Reference proteome</keyword>
<evidence type="ECO:0000313" key="3">
    <source>
        <dbReference type="Proteomes" id="UP000699042"/>
    </source>
</evidence>
<gene>
    <name evidence="2" type="ORF">JMJ77_010948</name>
</gene>
<dbReference type="Proteomes" id="UP000699042">
    <property type="component" value="Unassembled WGS sequence"/>
</dbReference>
<accession>A0A9P7R2U1</accession>
<sequence length="75" mass="8145">MRQEEDRAGPSVALSSICQGCQTSLADWLCPSTDKAVGFRDVSSGNVPVYDEADSTSHRRPTDWEKRQAGSSAIE</sequence>
<reference evidence="2" key="1">
    <citation type="submission" date="2021-05" db="EMBL/GenBank/DDBJ databases">
        <title>Comparative genomics of three Colletotrichum scovillei strains and genetic complementation revealed genes involved fungal growth and virulence on chili pepper.</title>
        <authorList>
            <person name="Hsieh D.-K."/>
            <person name="Chuang S.-C."/>
            <person name="Chen C.-Y."/>
            <person name="Chao Y.-T."/>
            <person name="Lu M.-Y.J."/>
            <person name="Lee M.-H."/>
            <person name="Shih M.-C."/>
        </authorList>
    </citation>
    <scope>NUCLEOTIDE SEQUENCE</scope>
    <source>
        <strain evidence="2">Coll-153</strain>
    </source>
</reference>
<feature type="compositionally biased region" description="Basic and acidic residues" evidence="1">
    <location>
        <begin position="55"/>
        <end position="68"/>
    </location>
</feature>
<evidence type="ECO:0000256" key="1">
    <source>
        <dbReference type="SAM" id="MobiDB-lite"/>
    </source>
</evidence>
<name>A0A9P7R2U1_9PEZI</name>
<comment type="caution">
    <text evidence="2">The sequence shown here is derived from an EMBL/GenBank/DDBJ whole genome shotgun (WGS) entry which is preliminary data.</text>
</comment>
<dbReference type="EMBL" id="JAESDN010000007">
    <property type="protein sequence ID" value="KAG7047600.1"/>
    <property type="molecule type" value="Genomic_DNA"/>
</dbReference>
<evidence type="ECO:0000313" key="2">
    <source>
        <dbReference type="EMBL" id="KAG7047600.1"/>
    </source>
</evidence>
<protein>
    <submittedName>
        <fullName evidence="2">Uncharacterized protein</fullName>
    </submittedName>
</protein>